<name>A0A8K0F1Z9_BRALA</name>
<dbReference type="PRINTS" id="PR00024">
    <property type="entry name" value="HOMEOBOX"/>
</dbReference>
<dbReference type="GO" id="GO:0000981">
    <property type="term" value="F:DNA-binding transcription factor activity, RNA polymerase II-specific"/>
    <property type="evidence" value="ECO:0007669"/>
    <property type="project" value="InterPro"/>
</dbReference>
<dbReference type="PROSITE" id="PS00027">
    <property type="entry name" value="HOMEOBOX_1"/>
    <property type="match status" value="1"/>
</dbReference>
<dbReference type="AlphaFoldDB" id="A0A8K0F1Z9"/>
<keyword evidence="3 6" id="KW-0238">DNA-binding</keyword>
<sequence length="202" mass="23713">MAVEHKPRKSFLIKDILDENPDKDRLSEEERKVSSAQHVSLPVRWGSQYPLHLHRPDRRPTEPFSAALKPTLPTRPRKQRRRRTVFTQSQLRSLERKFRCQKYLSVSERAEVARALGLSETQIKTWYQNRRTKWKRETSVSKRWEELYRHACSESDCPGVRQPLQSCVTPTSSPVHIRSYDMPTGLLGNLSSYVRDFPRASQ</sequence>
<organism evidence="9 10">
    <name type="scientific">Branchiostoma lanceolatum</name>
    <name type="common">Common lancelet</name>
    <name type="synonym">Amphioxus lanceolatum</name>
    <dbReference type="NCBI Taxonomy" id="7740"/>
    <lineage>
        <taxon>Eukaryota</taxon>
        <taxon>Metazoa</taxon>
        <taxon>Chordata</taxon>
        <taxon>Cephalochordata</taxon>
        <taxon>Leptocardii</taxon>
        <taxon>Amphioxiformes</taxon>
        <taxon>Branchiostomatidae</taxon>
        <taxon>Branchiostoma</taxon>
    </lineage>
</organism>
<dbReference type="InterPro" id="IPR017970">
    <property type="entry name" value="Homeobox_CS"/>
</dbReference>
<comment type="subcellular location">
    <subcellularLocation>
        <location evidence="1 6">Nucleus</location>
    </subcellularLocation>
</comment>
<protein>
    <submittedName>
        <fullName evidence="9">BARHL2 protein</fullName>
    </submittedName>
</protein>
<dbReference type="CDD" id="cd00086">
    <property type="entry name" value="homeodomain"/>
    <property type="match status" value="1"/>
</dbReference>
<accession>A0A8K0F1Z9</accession>
<dbReference type="SMART" id="SM00389">
    <property type="entry name" value="HOX"/>
    <property type="match status" value="1"/>
</dbReference>
<evidence type="ECO:0000256" key="3">
    <source>
        <dbReference type="ARBA" id="ARBA00023125"/>
    </source>
</evidence>
<evidence type="ECO:0000256" key="1">
    <source>
        <dbReference type="ARBA" id="ARBA00004123"/>
    </source>
</evidence>
<feature type="compositionally biased region" description="Basic residues" evidence="7">
    <location>
        <begin position="75"/>
        <end position="84"/>
    </location>
</feature>
<dbReference type="PANTHER" id="PTHR45921:SF4">
    <property type="entry name" value="IP01054P"/>
    <property type="match status" value="1"/>
</dbReference>
<feature type="domain" description="Homeobox" evidence="8">
    <location>
        <begin position="79"/>
        <end position="141"/>
    </location>
</feature>
<evidence type="ECO:0000256" key="6">
    <source>
        <dbReference type="RuleBase" id="RU000682"/>
    </source>
</evidence>
<evidence type="ECO:0000256" key="7">
    <source>
        <dbReference type="SAM" id="MobiDB-lite"/>
    </source>
</evidence>
<evidence type="ECO:0000313" key="9">
    <source>
        <dbReference type="EMBL" id="CAH1271120.1"/>
    </source>
</evidence>
<dbReference type="InterPro" id="IPR020479">
    <property type="entry name" value="HD_metazoa"/>
</dbReference>
<feature type="region of interest" description="Disordered" evidence="7">
    <location>
        <begin position="51"/>
        <end position="86"/>
    </location>
</feature>
<dbReference type="InterPro" id="IPR009057">
    <property type="entry name" value="Homeodomain-like_sf"/>
</dbReference>
<keyword evidence="5 6" id="KW-0539">Nucleus</keyword>
<evidence type="ECO:0000256" key="2">
    <source>
        <dbReference type="ARBA" id="ARBA00022473"/>
    </source>
</evidence>
<gene>
    <name evidence="9" type="primary">BARHL2</name>
    <name evidence="9" type="ORF">BLAG_LOCUS23224</name>
</gene>
<evidence type="ECO:0000256" key="5">
    <source>
        <dbReference type="ARBA" id="ARBA00023242"/>
    </source>
</evidence>
<reference evidence="9" key="1">
    <citation type="submission" date="2022-01" db="EMBL/GenBank/DDBJ databases">
        <authorList>
            <person name="Braso-Vives M."/>
        </authorList>
    </citation>
    <scope>NUCLEOTIDE SEQUENCE</scope>
</reference>
<dbReference type="Gene3D" id="1.10.10.60">
    <property type="entry name" value="Homeodomain-like"/>
    <property type="match status" value="1"/>
</dbReference>
<evidence type="ECO:0000313" key="10">
    <source>
        <dbReference type="Proteomes" id="UP000838412"/>
    </source>
</evidence>
<dbReference type="GO" id="GO:0000978">
    <property type="term" value="F:RNA polymerase II cis-regulatory region sequence-specific DNA binding"/>
    <property type="evidence" value="ECO:0007669"/>
    <property type="project" value="TreeGrafter"/>
</dbReference>
<dbReference type="PRINTS" id="PR00031">
    <property type="entry name" value="HTHREPRESSR"/>
</dbReference>
<dbReference type="InterPro" id="IPR001356">
    <property type="entry name" value="HD"/>
</dbReference>
<dbReference type="Pfam" id="PF00046">
    <property type="entry name" value="Homeodomain"/>
    <property type="match status" value="1"/>
</dbReference>
<dbReference type="InterPro" id="IPR042247">
    <property type="entry name" value="TLX1/2/3"/>
</dbReference>
<proteinExistence type="predicted"/>
<dbReference type="PANTHER" id="PTHR45921">
    <property type="entry name" value="IP01054P"/>
    <property type="match status" value="1"/>
</dbReference>
<keyword evidence="2" id="KW-0217">Developmental protein</keyword>
<dbReference type="InterPro" id="IPR000047">
    <property type="entry name" value="HTH_motif"/>
</dbReference>
<dbReference type="OrthoDB" id="6159439at2759"/>
<keyword evidence="10" id="KW-1185">Reference proteome</keyword>
<dbReference type="SUPFAM" id="SSF46689">
    <property type="entry name" value="Homeodomain-like"/>
    <property type="match status" value="1"/>
</dbReference>
<dbReference type="GO" id="GO:0048513">
    <property type="term" value="P:animal organ development"/>
    <property type="evidence" value="ECO:0007669"/>
    <property type="project" value="TreeGrafter"/>
</dbReference>
<dbReference type="GO" id="GO:0005634">
    <property type="term" value="C:nucleus"/>
    <property type="evidence" value="ECO:0007669"/>
    <property type="project" value="UniProtKB-SubCell"/>
</dbReference>
<evidence type="ECO:0000256" key="4">
    <source>
        <dbReference type="ARBA" id="ARBA00023155"/>
    </source>
</evidence>
<dbReference type="EMBL" id="OV696693">
    <property type="protein sequence ID" value="CAH1271120.1"/>
    <property type="molecule type" value="Genomic_DNA"/>
</dbReference>
<evidence type="ECO:0000259" key="8">
    <source>
        <dbReference type="SMART" id="SM00389"/>
    </source>
</evidence>
<keyword evidence="4 6" id="KW-0371">Homeobox</keyword>
<dbReference type="Proteomes" id="UP000838412">
    <property type="component" value="Chromosome 8"/>
</dbReference>